<dbReference type="GO" id="GO:0005737">
    <property type="term" value="C:cytoplasm"/>
    <property type="evidence" value="ECO:0007669"/>
    <property type="project" value="UniProtKB-SubCell"/>
</dbReference>
<evidence type="ECO:0000313" key="4">
    <source>
        <dbReference type="EMBL" id="KXZ43366.1"/>
    </source>
</evidence>
<feature type="compositionally biased region" description="Low complexity" evidence="3">
    <location>
        <begin position="403"/>
        <end position="417"/>
    </location>
</feature>
<feature type="compositionally biased region" description="Gly residues" evidence="3">
    <location>
        <begin position="22"/>
        <end position="46"/>
    </location>
</feature>
<dbReference type="InterPro" id="IPR013083">
    <property type="entry name" value="Znf_RING/FYVE/PHD"/>
</dbReference>
<keyword evidence="5" id="KW-1185">Reference proteome</keyword>
<proteinExistence type="predicted"/>
<dbReference type="GO" id="GO:0045944">
    <property type="term" value="P:positive regulation of transcription by RNA polymerase II"/>
    <property type="evidence" value="ECO:0007669"/>
    <property type="project" value="TreeGrafter"/>
</dbReference>
<dbReference type="PANTHER" id="PTHR12983:SF9">
    <property type="entry name" value="E3 UBIQUITIN-PROTEIN LIGASE RNF10"/>
    <property type="match status" value="1"/>
</dbReference>
<reference evidence="5" key="1">
    <citation type="journal article" date="2016" name="Nat. Commun.">
        <title>The Gonium pectorale genome demonstrates co-option of cell cycle regulation during the evolution of multicellularity.</title>
        <authorList>
            <person name="Hanschen E.R."/>
            <person name="Marriage T.N."/>
            <person name="Ferris P.J."/>
            <person name="Hamaji T."/>
            <person name="Toyoda A."/>
            <person name="Fujiyama A."/>
            <person name="Neme R."/>
            <person name="Noguchi H."/>
            <person name="Minakuchi Y."/>
            <person name="Suzuki M."/>
            <person name="Kawai-Toyooka H."/>
            <person name="Smith D.R."/>
            <person name="Sparks H."/>
            <person name="Anderson J."/>
            <person name="Bakaric R."/>
            <person name="Luria V."/>
            <person name="Karger A."/>
            <person name="Kirschner M.W."/>
            <person name="Durand P.M."/>
            <person name="Michod R.E."/>
            <person name="Nozaki H."/>
            <person name="Olson B.J."/>
        </authorList>
    </citation>
    <scope>NUCLEOTIDE SEQUENCE [LARGE SCALE GENOMIC DNA]</scope>
    <source>
        <strain evidence="5">NIES-2863</strain>
    </source>
</reference>
<dbReference type="GO" id="GO:0000976">
    <property type="term" value="F:transcription cis-regulatory region binding"/>
    <property type="evidence" value="ECO:0007669"/>
    <property type="project" value="TreeGrafter"/>
</dbReference>
<evidence type="ECO:0008006" key="6">
    <source>
        <dbReference type="Google" id="ProtNLM"/>
    </source>
</evidence>
<feature type="region of interest" description="Disordered" evidence="3">
    <location>
        <begin position="784"/>
        <end position="822"/>
    </location>
</feature>
<protein>
    <recommendedName>
        <fullName evidence="6">RING-type domain-containing protein</fullName>
    </recommendedName>
</protein>
<evidence type="ECO:0000256" key="2">
    <source>
        <dbReference type="ARBA" id="ARBA00022490"/>
    </source>
</evidence>
<dbReference type="Gene3D" id="3.30.40.10">
    <property type="entry name" value="Zinc/RING finger domain, C3HC4 (zinc finger)"/>
    <property type="match status" value="1"/>
</dbReference>
<evidence type="ECO:0000256" key="1">
    <source>
        <dbReference type="ARBA" id="ARBA00004496"/>
    </source>
</evidence>
<feature type="region of interest" description="Disordered" evidence="3">
    <location>
        <begin position="485"/>
        <end position="516"/>
    </location>
</feature>
<sequence length="897" mass="87055">MARCGRQASGALAASGAVAEPSGGGAAPGAAGRGSGGAGVGASAAPGGGARTGGGTNANHLLNFQYESARGAGGRKYDKNKFLQANFRFLVSDAVDVSAYEADADKMFDWDDVLQVEMASAAPIQCPISLDSPPLCPQITPCGHIFSFPAIMHHLVNHGGDQLRRSAPCPLCFAPVVARELRLVRIRRAATLRAGQALTLALIRRNRTSIIPQPVDAEAAAAATAAAAAEAAEAAAAAGEGGLWPSGGGGGGGSVGPPSLFDANPFAKFVVGGSAGELWRAAAQQLAECAMQLVSEGGSDAAFEAPYVYGALEQLAVRARRWAEHRGEVLAARGLLAAREGPAADPAALGAAAEEAVKQMFTAAVSEVGAAAAQRAARDPKAAAAPPSPGTAQHGARSGGPSGAAIGSAPSASTGEAASGAAGSIAAAALPTIAAAAAPAAAEPGAGGSATAAFTGAEPAEAAAAASKASPAFDAIFAMDEQEELTAGSTTGTDEPPAAVTDGPNGRRRSSGGGGGVAAALGDLPQLSTSAGGAALGSAGLLGSSPGSSALNTPGVAGEFYTYQAADGSWLFLHPLSLRCLLSHYGSYDACPPVITARLLELEDVVQADAVRRRWRFLSHLPLGGAFKLCELAMAELLPPEALAPFADELAAREKRRRRQRADDRRQAAAEAAAAARAAAARLGPSAEELQAMPALGDTAAARGGGGGGGLVAAAGAAAAALAREVALSPSEVAESIALQASLEDAAAAAAAGGTSGGAAGGGGSGVSFARITKLGFAATGPALGSSPPLGTTVPAGAWGSRPAGAAAAAPSGPTPSSPWGGGGLGVPAAVVPSPVAGGAWGSGKGSATVKAAAAAVAAAAALAAKAAEQEAVSGGGKKAKSGKGTLLFAVGQQRKY</sequence>
<dbReference type="SUPFAM" id="SSF57850">
    <property type="entry name" value="RING/U-box"/>
    <property type="match status" value="1"/>
</dbReference>
<dbReference type="Proteomes" id="UP000075714">
    <property type="component" value="Unassembled WGS sequence"/>
</dbReference>
<organism evidence="4 5">
    <name type="scientific">Gonium pectorale</name>
    <name type="common">Green alga</name>
    <dbReference type="NCBI Taxonomy" id="33097"/>
    <lineage>
        <taxon>Eukaryota</taxon>
        <taxon>Viridiplantae</taxon>
        <taxon>Chlorophyta</taxon>
        <taxon>core chlorophytes</taxon>
        <taxon>Chlorophyceae</taxon>
        <taxon>CS clade</taxon>
        <taxon>Chlamydomonadales</taxon>
        <taxon>Volvocaceae</taxon>
        <taxon>Gonium</taxon>
    </lineage>
</organism>
<feature type="region of interest" description="Disordered" evidence="3">
    <location>
        <begin position="17"/>
        <end position="46"/>
    </location>
</feature>
<comment type="caution">
    <text evidence="4">The sequence shown here is derived from an EMBL/GenBank/DDBJ whole genome shotgun (WGS) entry which is preliminary data.</text>
</comment>
<keyword evidence="2" id="KW-0963">Cytoplasm</keyword>
<feature type="region of interest" description="Disordered" evidence="3">
    <location>
        <begin position="377"/>
        <end position="417"/>
    </location>
</feature>
<evidence type="ECO:0000313" key="5">
    <source>
        <dbReference type="Proteomes" id="UP000075714"/>
    </source>
</evidence>
<dbReference type="AlphaFoldDB" id="A0A150G0G4"/>
<name>A0A150G0G4_GONPE</name>
<dbReference type="STRING" id="33097.A0A150G0G4"/>
<evidence type="ECO:0000256" key="3">
    <source>
        <dbReference type="SAM" id="MobiDB-lite"/>
    </source>
</evidence>
<accession>A0A150G0G4</accession>
<comment type="subcellular location">
    <subcellularLocation>
        <location evidence="1">Cytoplasm</location>
    </subcellularLocation>
</comment>
<gene>
    <name evidence="4" type="ORF">GPECTOR_92g589</name>
</gene>
<dbReference type="EMBL" id="LSYV01000093">
    <property type="protein sequence ID" value="KXZ43366.1"/>
    <property type="molecule type" value="Genomic_DNA"/>
</dbReference>
<dbReference type="OrthoDB" id="302966at2759"/>
<dbReference type="PANTHER" id="PTHR12983">
    <property type="entry name" value="RING FINGER 10 FAMILY MEMBER"/>
    <property type="match status" value="1"/>
</dbReference>
<dbReference type="InterPro" id="IPR039739">
    <property type="entry name" value="MAG2/RNF10"/>
</dbReference>
<feature type="compositionally biased region" description="Low complexity" evidence="3">
    <location>
        <begin position="382"/>
        <end position="396"/>
    </location>
</feature>
<feature type="compositionally biased region" description="Low complexity" evidence="3">
    <location>
        <begin position="795"/>
        <end position="812"/>
    </location>
</feature>